<keyword evidence="1 6" id="KW-0285">Flavoprotein</keyword>
<comment type="caution">
    <text evidence="8">The sequence shown here is derived from an EMBL/GenBank/DDBJ whole genome shotgun (WGS) entry which is preliminary data.</text>
</comment>
<evidence type="ECO:0000256" key="1">
    <source>
        <dbReference type="ARBA" id="ARBA00022630"/>
    </source>
</evidence>
<accession>A0A4R5QBU1</accession>
<sequence length="453" mass="49503">MPREILFNAFAMNTAGHLSPGQWRNPRDRSGAYNRLRTWTDLAVTLERGLFDGLFIADVIGVYDVYGSGPAGALRNAAQLPINDPMMLVSAMAHVTQHLGFGVTANLTWTSPFLLARAFSTLDHLTEGRIGWNIVTGYLDSGARAHGLNGLIAHDDRYAMAEEYMEVCYKLWEGSWEDGAAVRDPATGVFADPARVHTIKHEGKHYRLDAIHSCEPSPQRTPLLYQAGTSAAGRGFAARHAECVFVSGPNAEVIQRRTQELRAAVAEAGRDPADLKVFSLLTVVVAGTHTEAEDRHAEALRYASPEGSLTLMAGWTGLDLSGYALDQEIRYIEKEGYRTMLENITRADPDRAWTVRDVAEHCAVGAIGPVVVGDAKGAADAVEDWMERTGVDGLNLAYAVLPETFEAIADHLVPELQRRGRYKDAYTSGTMRAKLYGRDRLQAPHPAAGFRAG</sequence>
<dbReference type="NCBIfam" id="TIGR03860">
    <property type="entry name" value="FMN_nitrolo"/>
    <property type="match status" value="1"/>
</dbReference>
<evidence type="ECO:0000259" key="7">
    <source>
        <dbReference type="Pfam" id="PF00296"/>
    </source>
</evidence>
<dbReference type="Gene3D" id="3.20.20.30">
    <property type="entry name" value="Luciferase-like domain"/>
    <property type="match status" value="1"/>
</dbReference>
<dbReference type="AlphaFoldDB" id="A0A4R5QBU1"/>
<dbReference type="EMBL" id="SMSJ01000051">
    <property type="protein sequence ID" value="TDH59871.1"/>
    <property type="molecule type" value="Genomic_DNA"/>
</dbReference>
<evidence type="ECO:0000256" key="4">
    <source>
        <dbReference type="ARBA" id="ARBA00023033"/>
    </source>
</evidence>
<feature type="binding site" evidence="6">
    <location>
        <position position="158"/>
    </location>
    <ligand>
        <name>FMN</name>
        <dbReference type="ChEBI" id="CHEBI:58210"/>
    </ligand>
</feature>
<comment type="similarity">
    <text evidence="5">Belongs to the NtaA/SnaA/DszA monooxygenase family.</text>
</comment>
<dbReference type="InterPro" id="IPR051260">
    <property type="entry name" value="Diverse_substr_monoxygenases"/>
</dbReference>
<gene>
    <name evidence="8" type="ORF">E2C06_25200</name>
</gene>
<keyword evidence="9" id="KW-1185">Reference proteome</keyword>
<dbReference type="Proteomes" id="UP000295096">
    <property type="component" value="Unassembled WGS sequence"/>
</dbReference>
<feature type="binding site" evidence="6">
    <location>
        <position position="58"/>
    </location>
    <ligand>
        <name>FMN</name>
        <dbReference type="ChEBI" id="CHEBI:58210"/>
    </ligand>
</feature>
<feature type="binding site" evidence="6">
    <location>
        <position position="104"/>
    </location>
    <ligand>
        <name>FMN</name>
        <dbReference type="ChEBI" id="CHEBI:58210"/>
    </ligand>
</feature>
<evidence type="ECO:0000313" key="8">
    <source>
        <dbReference type="EMBL" id="TDH59871.1"/>
    </source>
</evidence>
<dbReference type="OrthoDB" id="6752030at2"/>
<dbReference type="InterPro" id="IPR011251">
    <property type="entry name" value="Luciferase-like_dom"/>
</dbReference>
<evidence type="ECO:0000256" key="5">
    <source>
        <dbReference type="ARBA" id="ARBA00033748"/>
    </source>
</evidence>
<evidence type="ECO:0000256" key="2">
    <source>
        <dbReference type="ARBA" id="ARBA00022643"/>
    </source>
</evidence>
<dbReference type="InterPro" id="IPR036661">
    <property type="entry name" value="Luciferase-like_sf"/>
</dbReference>
<name>A0A4R5QBU1_9PROT</name>
<keyword evidence="3" id="KW-0560">Oxidoreductase</keyword>
<dbReference type="PIRSF" id="PIRSF000337">
    <property type="entry name" value="NTA_MOA"/>
    <property type="match status" value="1"/>
</dbReference>
<dbReference type="Pfam" id="PF00296">
    <property type="entry name" value="Bac_luciferase"/>
    <property type="match status" value="1"/>
</dbReference>
<feature type="binding site" evidence="6">
    <location>
        <position position="230"/>
    </location>
    <ligand>
        <name>FMN</name>
        <dbReference type="ChEBI" id="CHEBI:58210"/>
    </ligand>
</feature>
<keyword evidence="4" id="KW-0503">Monooxygenase</keyword>
<reference evidence="8 9" key="1">
    <citation type="journal article" date="2016" name="J. Microbiol.">
        <title>Dankookia rubra gen. nov., sp. nov., an alphaproteobacterium isolated from sediment of a shallow stream.</title>
        <authorList>
            <person name="Kim W.H."/>
            <person name="Kim D.H."/>
            <person name="Kang K."/>
            <person name="Ahn T.Y."/>
        </authorList>
    </citation>
    <scope>NUCLEOTIDE SEQUENCE [LARGE SCALE GENOMIC DNA]</scope>
    <source>
        <strain evidence="8 9">JCM30602</strain>
    </source>
</reference>
<dbReference type="SUPFAM" id="SSF51679">
    <property type="entry name" value="Bacterial luciferase-like"/>
    <property type="match status" value="1"/>
</dbReference>
<dbReference type="InterPro" id="IPR016215">
    <property type="entry name" value="NTA_MOA"/>
</dbReference>
<dbReference type="RefSeq" id="WP_133291348.1">
    <property type="nucleotide sequence ID" value="NZ_SMSJ01000051.1"/>
</dbReference>
<dbReference type="GO" id="GO:0004497">
    <property type="term" value="F:monooxygenase activity"/>
    <property type="evidence" value="ECO:0007669"/>
    <property type="project" value="UniProtKB-KW"/>
</dbReference>
<proteinExistence type="inferred from homology"/>
<dbReference type="PANTHER" id="PTHR30011:SF16">
    <property type="entry name" value="C2H2 FINGER DOMAIN TRANSCRIPTION FACTOR (EUROFUNG)-RELATED"/>
    <property type="match status" value="1"/>
</dbReference>
<feature type="binding site" evidence="6">
    <location>
        <position position="154"/>
    </location>
    <ligand>
        <name>FMN</name>
        <dbReference type="ChEBI" id="CHEBI:58210"/>
    </ligand>
</feature>
<organism evidence="8 9">
    <name type="scientific">Dankookia rubra</name>
    <dbReference type="NCBI Taxonomy" id="1442381"/>
    <lineage>
        <taxon>Bacteria</taxon>
        <taxon>Pseudomonadati</taxon>
        <taxon>Pseudomonadota</taxon>
        <taxon>Alphaproteobacteria</taxon>
        <taxon>Acetobacterales</taxon>
        <taxon>Roseomonadaceae</taxon>
        <taxon>Dankookia</taxon>
    </lineage>
</organism>
<evidence type="ECO:0000256" key="3">
    <source>
        <dbReference type="ARBA" id="ARBA00023002"/>
    </source>
</evidence>
<dbReference type="PANTHER" id="PTHR30011">
    <property type="entry name" value="ALKANESULFONATE MONOOXYGENASE-RELATED"/>
    <property type="match status" value="1"/>
</dbReference>
<evidence type="ECO:0000313" key="9">
    <source>
        <dbReference type="Proteomes" id="UP000295096"/>
    </source>
</evidence>
<keyword evidence="2 6" id="KW-0288">FMN</keyword>
<dbReference type="GO" id="GO:0016705">
    <property type="term" value="F:oxidoreductase activity, acting on paired donors, with incorporation or reduction of molecular oxygen"/>
    <property type="evidence" value="ECO:0007669"/>
    <property type="project" value="InterPro"/>
</dbReference>
<evidence type="ECO:0000256" key="6">
    <source>
        <dbReference type="PIRSR" id="PIRSR000337-1"/>
    </source>
</evidence>
<protein>
    <submittedName>
        <fullName evidence="8">LLM class flavin-dependent oxidoreductase</fullName>
    </submittedName>
</protein>
<feature type="domain" description="Luciferase-like" evidence="7">
    <location>
        <begin position="30"/>
        <end position="392"/>
    </location>
</feature>